<name>W9CSI7_SCLBF</name>
<evidence type="ECO:0000256" key="1">
    <source>
        <dbReference type="ARBA" id="ARBA00022993"/>
    </source>
</evidence>
<dbReference type="GO" id="GO:0010181">
    <property type="term" value="F:FMN binding"/>
    <property type="evidence" value="ECO:0007669"/>
    <property type="project" value="TreeGrafter"/>
</dbReference>
<dbReference type="GO" id="GO:0071513">
    <property type="term" value="C:phosphopantothenoylcysteine decarboxylase complex"/>
    <property type="evidence" value="ECO:0007669"/>
    <property type="project" value="TreeGrafter"/>
</dbReference>
<dbReference type="InterPro" id="IPR036551">
    <property type="entry name" value="Flavin_trans-like"/>
</dbReference>
<organism evidence="5 6">
    <name type="scientific">Sclerotinia borealis (strain F-4128)</name>
    <dbReference type="NCBI Taxonomy" id="1432307"/>
    <lineage>
        <taxon>Eukaryota</taxon>
        <taxon>Fungi</taxon>
        <taxon>Dikarya</taxon>
        <taxon>Ascomycota</taxon>
        <taxon>Pezizomycotina</taxon>
        <taxon>Leotiomycetes</taxon>
        <taxon>Helotiales</taxon>
        <taxon>Sclerotiniaceae</taxon>
        <taxon>Sclerotinia</taxon>
    </lineage>
</organism>
<evidence type="ECO:0000259" key="4">
    <source>
        <dbReference type="Pfam" id="PF02441"/>
    </source>
</evidence>
<dbReference type="AlphaFoldDB" id="W9CSI7"/>
<dbReference type="Proteomes" id="UP000019487">
    <property type="component" value="Unassembled WGS sequence"/>
</dbReference>
<keyword evidence="6" id="KW-1185">Reference proteome</keyword>
<dbReference type="OrthoDB" id="1532798at2759"/>
<dbReference type="PANTHER" id="PTHR14359">
    <property type="entry name" value="HOMO-OLIGOMERIC FLAVIN CONTAINING CYS DECARBOXYLASE FAMILY"/>
    <property type="match status" value="1"/>
</dbReference>
<dbReference type="EMBL" id="AYSA01000083">
    <property type="protein sequence ID" value="ESZ97554.1"/>
    <property type="molecule type" value="Genomic_DNA"/>
</dbReference>
<dbReference type="GO" id="GO:0015937">
    <property type="term" value="P:coenzyme A biosynthetic process"/>
    <property type="evidence" value="ECO:0007669"/>
    <property type="project" value="UniProtKB-KW"/>
</dbReference>
<dbReference type="Gene3D" id="3.40.50.1950">
    <property type="entry name" value="Flavin prenyltransferase-like"/>
    <property type="match status" value="1"/>
</dbReference>
<feature type="compositionally biased region" description="Basic and acidic residues" evidence="3">
    <location>
        <begin position="276"/>
        <end position="285"/>
    </location>
</feature>
<comment type="caution">
    <text evidence="5">The sequence shown here is derived from an EMBL/GenBank/DDBJ whole genome shotgun (WGS) entry which is preliminary data.</text>
</comment>
<dbReference type="SUPFAM" id="SSF52507">
    <property type="entry name" value="Homo-oligomeric flavin-containing Cys decarboxylases, HFCD"/>
    <property type="match status" value="1"/>
</dbReference>
<evidence type="ECO:0000313" key="6">
    <source>
        <dbReference type="Proteomes" id="UP000019487"/>
    </source>
</evidence>
<dbReference type="Pfam" id="PF02441">
    <property type="entry name" value="Flavoprotein"/>
    <property type="match status" value="1"/>
</dbReference>
<reference evidence="5 6" key="1">
    <citation type="journal article" date="2014" name="Genome Announc.">
        <title>Draft genome sequence of Sclerotinia borealis, a psychrophilic plant pathogenic fungus.</title>
        <authorList>
            <person name="Mardanov A.V."/>
            <person name="Beletsky A.V."/>
            <person name="Kadnikov V.V."/>
            <person name="Ignatov A.N."/>
            <person name="Ravin N.V."/>
        </authorList>
    </citation>
    <scope>NUCLEOTIDE SEQUENCE [LARGE SCALE GENOMIC DNA]</scope>
    <source>
        <strain evidence="6">F-4157</strain>
    </source>
</reference>
<protein>
    <recommendedName>
        <fullName evidence="4">Flavoprotein domain-containing protein</fullName>
    </recommendedName>
</protein>
<dbReference type="STRING" id="1432307.W9CSI7"/>
<sequence>MLQMIHSEDDVHRTRVSGTSHPFTATAHASDGKLHLLLAASGSVATIKIPNILSALSHHSNLSICVILTRSATNFLQGQSTEQPHIDTLNRYANVQGVFLDEEEWVHPWKRGQSILHIELRRWAHMLVVAPLSANTLAKITGGFSDNLLTSVVRAWDTTGELEVPAQNGTDTEKLFKGKKRIIVAPAMNTAMWRHPITKSQIKILEQEWGIVPDGEELGIGTDGEEGPRWFEVLRPQEKELACGDIGDGAMRDWKEIIVMARQAEHQKGHLTAHRRSGDQKEAHAAKSKTSRIKTYKVSKVLSPPKNLRERTKKSVIVKPIAKNDVWKLQHVDKHARSSQISKHVHVVEPSSEPDNLTVAFHESLEEARTHILNTGKAAFDEVHAVLIQKLADKKAKDRSFLENNFNNATALGAPLAGEKIQTTVQHKNRRVSEIVEIGKQVDHFNQTIEDEEKKLEEYWKQYESLQSEFVKLAAQVFGGEAVGECDEDEGYRNDIKLLDTQYATQINTLLEGVNEVGDEAIKKMKASEKEIDGKTDKVRQKFMTAMFW</sequence>
<evidence type="ECO:0000256" key="2">
    <source>
        <dbReference type="ARBA" id="ARBA00038350"/>
    </source>
</evidence>
<feature type="domain" description="Flavoprotein" evidence="4">
    <location>
        <begin position="35"/>
        <end position="258"/>
    </location>
</feature>
<gene>
    <name evidence="5" type="ORF">SBOR_2101</name>
</gene>
<comment type="similarity">
    <text evidence="2">Belongs to the HFCD (homooligomeric flavin containing Cys decarboxylase) superfamily.</text>
</comment>
<keyword evidence="1" id="KW-0173">Coenzyme A biosynthesis</keyword>
<dbReference type="GO" id="GO:0004633">
    <property type="term" value="F:phosphopantothenoylcysteine decarboxylase activity"/>
    <property type="evidence" value="ECO:0007669"/>
    <property type="project" value="TreeGrafter"/>
</dbReference>
<accession>W9CSI7</accession>
<dbReference type="InterPro" id="IPR003382">
    <property type="entry name" value="Flavoprotein"/>
</dbReference>
<feature type="region of interest" description="Disordered" evidence="3">
    <location>
        <begin position="270"/>
        <end position="290"/>
    </location>
</feature>
<dbReference type="PANTHER" id="PTHR14359:SF6">
    <property type="entry name" value="PHOSPHOPANTOTHENOYLCYSTEINE DECARBOXYLASE"/>
    <property type="match status" value="1"/>
</dbReference>
<evidence type="ECO:0000256" key="3">
    <source>
        <dbReference type="SAM" id="MobiDB-lite"/>
    </source>
</evidence>
<evidence type="ECO:0000313" key="5">
    <source>
        <dbReference type="EMBL" id="ESZ97554.1"/>
    </source>
</evidence>
<dbReference type="HOGENOM" id="CLU_496215_0_0_1"/>
<proteinExistence type="inferred from homology"/>